<sequence>MTEESPEKQLRLRVCVLSELLHTERDYVQTLEFLSLKVVFCHRRTESGAASPTEGSVGLHSANILATDLQRAVSVSSHRCVRQG</sequence>
<proteinExistence type="predicted"/>
<reference evidence="1 2" key="1">
    <citation type="journal article" date="2022" name="G3 (Bethesda)">
        <title>Evaluating Illumina-, Nanopore-, and PacBio-based genome assembly strategies with the bald notothen, Trematomus borchgrevinki.</title>
        <authorList>
            <person name="Rayamajhi N."/>
            <person name="Cheng C.C."/>
            <person name="Catchen J.M."/>
        </authorList>
    </citation>
    <scope>NUCLEOTIDE SEQUENCE [LARGE SCALE GENOMIC DNA]</scope>
    <source>
        <strain evidence="1">AGRC-2024</strain>
    </source>
</reference>
<reference evidence="1 2" key="2">
    <citation type="journal article" date="2024" name="G3 (Bethesda)">
        <title>The genome of the cryopelagic Antarctic bald notothen, Trematomus borchgrevinki.</title>
        <authorList>
            <person name="Rayamajhi N."/>
            <person name="Rivera-Colon A.G."/>
            <person name="Minhas B.F."/>
            <person name="Cheng C.C."/>
            <person name="Catchen J.M."/>
        </authorList>
    </citation>
    <scope>NUCLEOTIDE SEQUENCE [LARGE SCALE GENOMIC DNA]</scope>
    <source>
        <strain evidence="1">AGRC-2024</strain>
    </source>
</reference>
<dbReference type="Proteomes" id="UP001619887">
    <property type="component" value="Unassembled WGS sequence"/>
</dbReference>
<protein>
    <submittedName>
        <fullName evidence="1">Uncharacterized protein</fullName>
    </submittedName>
</protein>
<evidence type="ECO:0000313" key="2">
    <source>
        <dbReference type="Proteomes" id="UP001619887"/>
    </source>
</evidence>
<dbReference type="Gene3D" id="1.20.900.10">
    <property type="entry name" value="Dbl homology (DH) domain"/>
    <property type="match status" value="1"/>
</dbReference>
<dbReference type="EMBL" id="JBIYXZ010002090">
    <property type="protein sequence ID" value="KAL3041044.1"/>
    <property type="molecule type" value="Genomic_DNA"/>
</dbReference>
<organism evidence="1 2">
    <name type="scientific">Pagothenia borchgrevinki</name>
    <name type="common">Bald rockcod</name>
    <name type="synonym">Trematomus borchgrevinki</name>
    <dbReference type="NCBI Taxonomy" id="8213"/>
    <lineage>
        <taxon>Eukaryota</taxon>
        <taxon>Metazoa</taxon>
        <taxon>Chordata</taxon>
        <taxon>Craniata</taxon>
        <taxon>Vertebrata</taxon>
        <taxon>Euteleostomi</taxon>
        <taxon>Actinopterygii</taxon>
        <taxon>Neopterygii</taxon>
        <taxon>Teleostei</taxon>
        <taxon>Neoteleostei</taxon>
        <taxon>Acanthomorphata</taxon>
        <taxon>Eupercaria</taxon>
        <taxon>Perciformes</taxon>
        <taxon>Notothenioidei</taxon>
        <taxon>Nototheniidae</taxon>
        <taxon>Pagothenia</taxon>
    </lineage>
</organism>
<accession>A0ABD2FGY7</accession>
<gene>
    <name evidence="1" type="ORF">OYC64_011929</name>
</gene>
<name>A0ABD2FGY7_PAGBO</name>
<comment type="caution">
    <text evidence="1">The sequence shown here is derived from an EMBL/GenBank/DDBJ whole genome shotgun (WGS) entry which is preliminary data.</text>
</comment>
<dbReference type="InterPro" id="IPR035899">
    <property type="entry name" value="DBL_dom_sf"/>
</dbReference>
<keyword evidence="2" id="KW-1185">Reference proteome</keyword>
<dbReference type="SUPFAM" id="SSF48065">
    <property type="entry name" value="DBL homology domain (DH-domain)"/>
    <property type="match status" value="1"/>
</dbReference>
<dbReference type="AlphaFoldDB" id="A0ABD2FGY7"/>
<evidence type="ECO:0000313" key="1">
    <source>
        <dbReference type="EMBL" id="KAL3041044.1"/>
    </source>
</evidence>